<dbReference type="PATRIC" id="fig|1302648.3.peg.2012"/>
<dbReference type="Proteomes" id="UP000029381">
    <property type="component" value="Unassembled WGS sequence"/>
</dbReference>
<evidence type="ECO:0000256" key="7">
    <source>
        <dbReference type="ARBA" id="ARBA00022801"/>
    </source>
</evidence>
<keyword evidence="12 17" id="KW-0046">Antibiotic resistance</keyword>
<dbReference type="GO" id="GO:0005886">
    <property type="term" value="C:plasma membrane"/>
    <property type="evidence" value="ECO:0007669"/>
    <property type="project" value="UniProtKB-SubCell"/>
</dbReference>
<dbReference type="HAMAP" id="MF_01006">
    <property type="entry name" value="Undec_diphosphatase"/>
    <property type="match status" value="1"/>
</dbReference>
<comment type="miscellaneous">
    <text evidence="17">Bacitracin is thought to be involved in the inhibition of peptidoglycan synthesis by sequestering undecaprenyl diphosphate, thereby reducing the pool of lipid carrier available.</text>
</comment>
<organism evidence="18 19">
    <name type="scientific">Tetragenococcus muriaticus 3MR10-3</name>
    <dbReference type="NCBI Taxonomy" id="1302648"/>
    <lineage>
        <taxon>Bacteria</taxon>
        <taxon>Bacillati</taxon>
        <taxon>Bacillota</taxon>
        <taxon>Bacilli</taxon>
        <taxon>Lactobacillales</taxon>
        <taxon>Enterococcaceae</taxon>
        <taxon>Tetragenococcus</taxon>
    </lineage>
</organism>
<keyword evidence="13 17" id="KW-0961">Cell wall biogenesis/degradation</keyword>
<keyword evidence="7 17" id="KW-0378">Hydrolase</keyword>
<evidence type="ECO:0000256" key="15">
    <source>
        <dbReference type="ARBA" id="ARBA00032932"/>
    </source>
</evidence>
<feature type="transmembrane region" description="Helical" evidence="17">
    <location>
        <begin position="92"/>
        <end position="113"/>
    </location>
</feature>
<feature type="transmembrane region" description="Helical" evidence="17">
    <location>
        <begin position="224"/>
        <end position="243"/>
    </location>
</feature>
<dbReference type="GO" id="GO:0009252">
    <property type="term" value="P:peptidoglycan biosynthetic process"/>
    <property type="evidence" value="ECO:0007669"/>
    <property type="project" value="UniProtKB-KW"/>
</dbReference>
<keyword evidence="8 17" id="KW-0133">Cell shape</keyword>
<keyword evidence="6 17" id="KW-0812">Transmembrane</keyword>
<evidence type="ECO:0000256" key="11">
    <source>
        <dbReference type="ARBA" id="ARBA00023136"/>
    </source>
</evidence>
<dbReference type="GO" id="GO:0008360">
    <property type="term" value="P:regulation of cell shape"/>
    <property type="evidence" value="ECO:0007669"/>
    <property type="project" value="UniProtKB-KW"/>
</dbReference>
<dbReference type="EMBL" id="JPVT01000226">
    <property type="protein sequence ID" value="KFN89299.1"/>
    <property type="molecule type" value="Genomic_DNA"/>
</dbReference>
<comment type="function">
    <text evidence="17">Catalyzes the dephosphorylation of undecaprenyl diphosphate (UPP). Confers resistance to bacitracin.</text>
</comment>
<proteinExistence type="inferred from homology"/>
<evidence type="ECO:0000256" key="16">
    <source>
        <dbReference type="ARBA" id="ARBA00047594"/>
    </source>
</evidence>
<evidence type="ECO:0000256" key="2">
    <source>
        <dbReference type="ARBA" id="ARBA00010621"/>
    </source>
</evidence>
<dbReference type="InterPro" id="IPR003824">
    <property type="entry name" value="UppP"/>
</dbReference>
<accession>A0A091BX43</accession>
<sequence length="273" mass="30164">MESLTNLWTLFQYFILGIVQGITEPIPVSSSGHLIIARELFNVEARGLSFEIFVNFASLLAVILIYRKDIVRLIAQTWRFLFKGDKNAKSDFMFVIYLVIATIPVGVVGVLFGDVLGEALSGIRVVGVTLLITALFLWIIRNLQGRKQDGDLSTKDAIIVGLAQAVATTPGISRSGATIVASMLVGMKKETALRFSFLLYIPVSLGTGILEIPEIVRDPAMGQLWGPYLLAFITAFIASYFGLKLFMDIMRRGKLEYFAYYCVAVGLLALFFL</sequence>
<feature type="transmembrane region" description="Helical" evidence="17">
    <location>
        <begin position="119"/>
        <end position="140"/>
    </location>
</feature>
<evidence type="ECO:0000256" key="13">
    <source>
        <dbReference type="ARBA" id="ARBA00023316"/>
    </source>
</evidence>
<keyword evidence="5 17" id="KW-1003">Cell membrane</keyword>
<name>A0A091BX43_9ENTE</name>
<dbReference type="Pfam" id="PF02673">
    <property type="entry name" value="BacA"/>
    <property type="match status" value="1"/>
</dbReference>
<evidence type="ECO:0000313" key="18">
    <source>
        <dbReference type="EMBL" id="KFN89299.1"/>
    </source>
</evidence>
<evidence type="ECO:0000256" key="5">
    <source>
        <dbReference type="ARBA" id="ARBA00022475"/>
    </source>
</evidence>
<dbReference type="GO" id="GO:0046677">
    <property type="term" value="P:response to antibiotic"/>
    <property type="evidence" value="ECO:0007669"/>
    <property type="project" value="UniProtKB-UniRule"/>
</dbReference>
<feature type="transmembrane region" description="Helical" evidence="17">
    <location>
        <begin position="255"/>
        <end position="272"/>
    </location>
</feature>
<protein>
    <recommendedName>
        <fullName evidence="4 17">Undecaprenyl-diphosphatase</fullName>
        <ecNumber evidence="3 17">3.6.1.27</ecNumber>
    </recommendedName>
    <alternativeName>
        <fullName evidence="15 17">Bacitracin resistance protein</fullName>
    </alternativeName>
    <alternativeName>
        <fullName evidence="14 17">Undecaprenyl pyrophosphate phosphatase</fullName>
    </alternativeName>
</protein>
<reference evidence="18 19" key="1">
    <citation type="submission" date="2014-08" db="EMBL/GenBank/DDBJ databases">
        <title>Genome sequence of Tetragenococcus muriaticus.</title>
        <authorList>
            <person name="Chuea-nongthon C."/>
            <person name="Rodtong S."/>
            <person name="Yongsawatdigul J."/>
            <person name="Steele J.L."/>
            <person name="Liu X.-y."/>
            <person name="Speers J."/>
            <person name="Glasner J.D."/>
            <person name="Neeno-Eckwall E.C."/>
        </authorList>
    </citation>
    <scope>NUCLEOTIDE SEQUENCE [LARGE SCALE GENOMIC DNA]</scope>
    <source>
        <strain evidence="18 19">3MR10-3</strain>
    </source>
</reference>
<evidence type="ECO:0000256" key="12">
    <source>
        <dbReference type="ARBA" id="ARBA00023251"/>
    </source>
</evidence>
<dbReference type="AlphaFoldDB" id="A0A091BX43"/>
<comment type="caution">
    <text evidence="18">The sequence shown here is derived from an EMBL/GenBank/DDBJ whole genome shotgun (WGS) entry which is preliminary data.</text>
</comment>
<evidence type="ECO:0000256" key="1">
    <source>
        <dbReference type="ARBA" id="ARBA00004651"/>
    </source>
</evidence>
<evidence type="ECO:0000256" key="17">
    <source>
        <dbReference type="HAMAP-Rule" id="MF_01006"/>
    </source>
</evidence>
<keyword evidence="11 17" id="KW-0472">Membrane</keyword>
<evidence type="ECO:0000256" key="4">
    <source>
        <dbReference type="ARBA" id="ARBA00021581"/>
    </source>
</evidence>
<keyword evidence="19" id="KW-1185">Reference proteome</keyword>
<evidence type="ECO:0000313" key="19">
    <source>
        <dbReference type="Proteomes" id="UP000029381"/>
    </source>
</evidence>
<feature type="transmembrane region" description="Helical" evidence="17">
    <location>
        <begin position="192"/>
        <end position="212"/>
    </location>
</feature>
<dbReference type="PANTHER" id="PTHR30622:SF2">
    <property type="entry name" value="UNDECAPRENYL-DIPHOSPHATASE"/>
    <property type="match status" value="1"/>
</dbReference>
<evidence type="ECO:0000256" key="8">
    <source>
        <dbReference type="ARBA" id="ARBA00022960"/>
    </source>
</evidence>
<evidence type="ECO:0000256" key="10">
    <source>
        <dbReference type="ARBA" id="ARBA00022989"/>
    </source>
</evidence>
<dbReference type="GO" id="GO:0071555">
    <property type="term" value="P:cell wall organization"/>
    <property type="evidence" value="ECO:0007669"/>
    <property type="project" value="UniProtKB-KW"/>
</dbReference>
<evidence type="ECO:0000256" key="3">
    <source>
        <dbReference type="ARBA" id="ARBA00012374"/>
    </source>
</evidence>
<evidence type="ECO:0000256" key="14">
    <source>
        <dbReference type="ARBA" id="ARBA00032707"/>
    </source>
</evidence>
<dbReference type="GO" id="GO:0050380">
    <property type="term" value="F:undecaprenyl-diphosphatase activity"/>
    <property type="evidence" value="ECO:0007669"/>
    <property type="project" value="UniProtKB-UniRule"/>
</dbReference>
<comment type="catalytic activity">
    <reaction evidence="16 17">
        <text>di-trans,octa-cis-undecaprenyl diphosphate + H2O = di-trans,octa-cis-undecaprenyl phosphate + phosphate + H(+)</text>
        <dbReference type="Rhea" id="RHEA:28094"/>
        <dbReference type="ChEBI" id="CHEBI:15377"/>
        <dbReference type="ChEBI" id="CHEBI:15378"/>
        <dbReference type="ChEBI" id="CHEBI:43474"/>
        <dbReference type="ChEBI" id="CHEBI:58405"/>
        <dbReference type="ChEBI" id="CHEBI:60392"/>
        <dbReference type="EC" id="3.6.1.27"/>
    </reaction>
</comment>
<comment type="similarity">
    <text evidence="2 17">Belongs to the UppP family.</text>
</comment>
<dbReference type="RefSeq" id="WP_028790409.1">
    <property type="nucleotide sequence ID" value="NZ_JPVT01000226.1"/>
</dbReference>
<feature type="transmembrane region" description="Helical" evidence="17">
    <location>
        <begin position="48"/>
        <end position="66"/>
    </location>
</feature>
<keyword evidence="10 17" id="KW-1133">Transmembrane helix</keyword>
<dbReference type="PANTHER" id="PTHR30622">
    <property type="entry name" value="UNDECAPRENYL-DIPHOSPHATASE"/>
    <property type="match status" value="1"/>
</dbReference>
<evidence type="ECO:0000256" key="9">
    <source>
        <dbReference type="ARBA" id="ARBA00022984"/>
    </source>
</evidence>
<evidence type="ECO:0000256" key="6">
    <source>
        <dbReference type="ARBA" id="ARBA00022692"/>
    </source>
</evidence>
<keyword evidence="9 17" id="KW-0573">Peptidoglycan synthesis</keyword>
<gene>
    <name evidence="17" type="primary">uppP</name>
    <name evidence="18" type="ORF">TMU3MR103_2051</name>
</gene>
<dbReference type="EC" id="3.6.1.27" evidence="3 17"/>
<comment type="subcellular location">
    <subcellularLocation>
        <location evidence="1 17">Cell membrane</location>
        <topology evidence="1 17">Multi-pass membrane protein</topology>
    </subcellularLocation>
</comment>